<protein>
    <recommendedName>
        <fullName evidence="2">Nephrocystin 3-like N-terminal domain-containing protein</fullName>
    </recommendedName>
</protein>
<gene>
    <name evidence="3" type="ORF">GYMLUDRAFT_242878</name>
</gene>
<keyword evidence="4" id="KW-1185">Reference proteome</keyword>
<dbReference type="Proteomes" id="UP000053593">
    <property type="component" value="Unassembled WGS sequence"/>
</dbReference>
<organism evidence="3 4">
    <name type="scientific">Collybiopsis luxurians FD-317 M1</name>
    <dbReference type="NCBI Taxonomy" id="944289"/>
    <lineage>
        <taxon>Eukaryota</taxon>
        <taxon>Fungi</taxon>
        <taxon>Dikarya</taxon>
        <taxon>Basidiomycota</taxon>
        <taxon>Agaricomycotina</taxon>
        <taxon>Agaricomycetes</taxon>
        <taxon>Agaricomycetidae</taxon>
        <taxon>Agaricales</taxon>
        <taxon>Marasmiineae</taxon>
        <taxon>Omphalotaceae</taxon>
        <taxon>Collybiopsis</taxon>
        <taxon>Collybiopsis luxurians</taxon>
    </lineage>
</organism>
<dbReference type="OrthoDB" id="7464126at2759"/>
<evidence type="ECO:0000259" key="2">
    <source>
        <dbReference type="Pfam" id="PF24883"/>
    </source>
</evidence>
<sequence>MINLQHIQDSEMTVNNGSMFANASGFTVINSKFIVISNDEKENIRKWLDAPDCAINFRVADDKRTEGTGQWILMQPEYIQWKRGPSVLWIQGKAGSGKTILSTTIIRDLEKGAPENVWYHYFDSRDNTDNKSTFRGYLLSLLLRVGADNTGKVHPALKGLFDKCSRQGLGGSSPTEKDLAIVLKEVLMTFSWGYIVLDAMDECSESKKVLAWLQNMPKQFYLLITSRYSPEGDTLRECLKISLDSRNGMVDEDIGKYLEESINFTGDLRAEVIKTLKDKAQGQ</sequence>
<accession>A0A0D0BEH6</accession>
<name>A0A0D0BEH6_9AGAR</name>
<evidence type="ECO:0000313" key="3">
    <source>
        <dbReference type="EMBL" id="KIK62190.1"/>
    </source>
</evidence>
<dbReference type="EMBL" id="KN834768">
    <property type="protein sequence ID" value="KIK62190.1"/>
    <property type="molecule type" value="Genomic_DNA"/>
</dbReference>
<dbReference type="HOGENOM" id="CLU_000288_34_5_1"/>
<dbReference type="SUPFAM" id="SSF52540">
    <property type="entry name" value="P-loop containing nucleoside triphosphate hydrolases"/>
    <property type="match status" value="1"/>
</dbReference>
<dbReference type="PANTHER" id="PTHR10039:SF16">
    <property type="entry name" value="GPI INOSITOL-DEACYLASE"/>
    <property type="match status" value="1"/>
</dbReference>
<proteinExistence type="predicted"/>
<evidence type="ECO:0000256" key="1">
    <source>
        <dbReference type="ARBA" id="ARBA00022737"/>
    </source>
</evidence>
<dbReference type="InterPro" id="IPR027417">
    <property type="entry name" value="P-loop_NTPase"/>
</dbReference>
<keyword evidence="1" id="KW-0677">Repeat</keyword>
<feature type="domain" description="Nephrocystin 3-like N-terminal" evidence="2">
    <location>
        <begin position="67"/>
        <end position="227"/>
    </location>
</feature>
<reference evidence="3 4" key="1">
    <citation type="submission" date="2014-04" db="EMBL/GenBank/DDBJ databases">
        <title>Evolutionary Origins and Diversification of the Mycorrhizal Mutualists.</title>
        <authorList>
            <consortium name="DOE Joint Genome Institute"/>
            <consortium name="Mycorrhizal Genomics Consortium"/>
            <person name="Kohler A."/>
            <person name="Kuo A."/>
            <person name="Nagy L.G."/>
            <person name="Floudas D."/>
            <person name="Copeland A."/>
            <person name="Barry K.W."/>
            <person name="Cichocki N."/>
            <person name="Veneault-Fourrey C."/>
            <person name="LaButti K."/>
            <person name="Lindquist E.A."/>
            <person name="Lipzen A."/>
            <person name="Lundell T."/>
            <person name="Morin E."/>
            <person name="Murat C."/>
            <person name="Riley R."/>
            <person name="Ohm R."/>
            <person name="Sun H."/>
            <person name="Tunlid A."/>
            <person name="Henrissat B."/>
            <person name="Grigoriev I.V."/>
            <person name="Hibbett D.S."/>
            <person name="Martin F."/>
        </authorList>
    </citation>
    <scope>NUCLEOTIDE SEQUENCE [LARGE SCALE GENOMIC DNA]</scope>
    <source>
        <strain evidence="3 4">FD-317 M1</strain>
    </source>
</reference>
<evidence type="ECO:0000313" key="4">
    <source>
        <dbReference type="Proteomes" id="UP000053593"/>
    </source>
</evidence>
<dbReference type="Gene3D" id="3.40.50.300">
    <property type="entry name" value="P-loop containing nucleotide triphosphate hydrolases"/>
    <property type="match status" value="1"/>
</dbReference>
<dbReference type="Pfam" id="PF24883">
    <property type="entry name" value="NPHP3_N"/>
    <property type="match status" value="1"/>
</dbReference>
<dbReference type="PANTHER" id="PTHR10039">
    <property type="entry name" value="AMELOGENIN"/>
    <property type="match status" value="1"/>
</dbReference>
<dbReference type="InterPro" id="IPR056884">
    <property type="entry name" value="NPHP3-like_N"/>
</dbReference>
<dbReference type="AlphaFoldDB" id="A0A0D0BEH6"/>